<sequence>AKIKAWHLQGKDKEEPLMQRDDKKLEQAQRHMVRVLGGNDFKLSKIHVVSKSVARAVAVISQYQKENLRKFYRDRKQKPLEQWPKMTHGWQHIPNKHKDSLRPKTINKRNRKLYSTQRFTV</sequence>
<feature type="non-terminal residue" evidence="5">
    <location>
        <position position="1"/>
    </location>
</feature>
<dbReference type="Proteomes" id="UP000054116">
    <property type="component" value="Unassembled WGS sequence"/>
</dbReference>
<dbReference type="GO" id="GO:0003729">
    <property type="term" value="F:mRNA binding"/>
    <property type="evidence" value="ECO:0007669"/>
    <property type="project" value="TreeGrafter"/>
</dbReference>
<feature type="non-terminal residue" evidence="5">
    <location>
        <position position="121"/>
    </location>
</feature>
<comment type="similarity">
    <text evidence="1">Belongs to the universal ribosomal protein uL29 family.</text>
</comment>
<organism evidence="5 6">
    <name type="scientific">Cariama cristata</name>
    <name type="common">Red-legged seriema</name>
    <dbReference type="NCBI Taxonomy" id="54380"/>
    <lineage>
        <taxon>Eukaryota</taxon>
        <taxon>Metazoa</taxon>
        <taxon>Chordata</taxon>
        <taxon>Craniata</taxon>
        <taxon>Vertebrata</taxon>
        <taxon>Euteleostomi</taxon>
        <taxon>Archelosauria</taxon>
        <taxon>Archosauria</taxon>
        <taxon>Dinosauria</taxon>
        <taxon>Saurischia</taxon>
        <taxon>Theropoda</taxon>
        <taxon>Coelurosauria</taxon>
        <taxon>Aves</taxon>
        <taxon>Neognathae</taxon>
        <taxon>Neoaves</taxon>
        <taxon>Telluraves</taxon>
        <taxon>Australaves</taxon>
        <taxon>Cariamiformes</taxon>
        <taxon>Cariamidae</taxon>
        <taxon>Cariama</taxon>
    </lineage>
</organism>
<keyword evidence="6" id="KW-1185">Reference proteome</keyword>
<dbReference type="AlphaFoldDB" id="A0A091M495"/>
<accession>A0A091M495</accession>
<dbReference type="SUPFAM" id="SSF46561">
    <property type="entry name" value="Ribosomal protein L29 (L29p)"/>
    <property type="match status" value="1"/>
</dbReference>
<evidence type="ECO:0000313" key="5">
    <source>
        <dbReference type="EMBL" id="KFP65502.1"/>
    </source>
</evidence>
<dbReference type="Gene3D" id="1.10.287.310">
    <property type="match status" value="1"/>
</dbReference>
<proteinExistence type="inferred from homology"/>
<dbReference type="EMBL" id="KK518259">
    <property type="protein sequence ID" value="KFP65502.1"/>
    <property type="molecule type" value="Genomic_DNA"/>
</dbReference>
<protein>
    <recommendedName>
        <fullName evidence="4">Large ribosomal subunit protein uL29</fullName>
    </recommendedName>
</protein>
<dbReference type="GO" id="GO:0000463">
    <property type="term" value="P:maturation of LSU-rRNA from tricistronic rRNA transcript (SSU-rRNA, 5.8S rRNA, LSU-rRNA)"/>
    <property type="evidence" value="ECO:0007669"/>
    <property type="project" value="InterPro"/>
</dbReference>
<dbReference type="GO" id="GO:0006412">
    <property type="term" value="P:translation"/>
    <property type="evidence" value="ECO:0007669"/>
    <property type="project" value="InterPro"/>
</dbReference>
<evidence type="ECO:0000256" key="2">
    <source>
        <dbReference type="ARBA" id="ARBA00022980"/>
    </source>
</evidence>
<evidence type="ECO:0000313" key="6">
    <source>
        <dbReference type="Proteomes" id="UP000054116"/>
    </source>
</evidence>
<gene>
    <name evidence="5" type="ORF">N322_07829</name>
</gene>
<dbReference type="GO" id="GO:0022625">
    <property type="term" value="C:cytosolic large ribosomal subunit"/>
    <property type="evidence" value="ECO:0007669"/>
    <property type="project" value="InterPro"/>
</dbReference>
<dbReference type="GO" id="GO:0003735">
    <property type="term" value="F:structural constituent of ribosome"/>
    <property type="evidence" value="ECO:0007669"/>
    <property type="project" value="InterPro"/>
</dbReference>
<dbReference type="InterPro" id="IPR045059">
    <property type="entry name" value="Ribosomal_uL29_euk"/>
</dbReference>
<keyword evidence="2 5" id="KW-0689">Ribosomal protein</keyword>
<keyword evidence="3" id="KW-0687">Ribonucleoprotein</keyword>
<evidence type="ECO:0000256" key="4">
    <source>
        <dbReference type="ARBA" id="ARBA00035204"/>
    </source>
</evidence>
<dbReference type="FunFam" id="1.10.287.310:FF:000002">
    <property type="entry name" value="60S ribosomal protein L35"/>
    <property type="match status" value="1"/>
</dbReference>
<dbReference type="InterPro" id="IPR036049">
    <property type="entry name" value="Ribosomal_uL29_sf"/>
</dbReference>
<dbReference type="PANTHER" id="PTHR45722">
    <property type="entry name" value="60S RIBOSOMAL PROTEIN L35"/>
    <property type="match status" value="1"/>
</dbReference>
<evidence type="ECO:0000256" key="1">
    <source>
        <dbReference type="ARBA" id="ARBA00009254"/>
    </source>
</evidence>
<reference evidence="5 6" key="1">
    <citation type="submission" date="2014-04" db="EMBL/GenBank/DDBJ databases">
        <title>Genome evolution of avian class.</title>
        <authorList>
            <person name="Zhang G."/>
            <person name="Li C."/>
        </authorList>
    </citation>
    <scope>NUCLEOTIDE SEQUENCE [LARGE SCALE GENOMIC DNA]</scope>
    <source>
        <strain evidence="5">BGI_N322</strain>
    </source>
</reference>
<name>A0A091M495_CARIC</name>
<evidence type="ECO:0000256" key="3">
    <source>
        <dbReference type="ARBA" id="ARBA00023274"/>
    </source>
</evidence>
<dbReference type="PANTHER" id="PTHR45722:SF2">
    <property type="entry name" value="LARGE RIBOSOMAL SUBUNIT PROTEIN UL29-RELATED"/>
    <property type="match status" value="1"/>
</dbReference>